<evidence type="ECO:0000256" key="2">
    <source>
        <dbReference type="SAM" id="MobiDB-lite"/>
    </source>
</evidence>
<feature type="region of interest" description="Disordered" evidence="2">
    <location>
        <begin position="338"/>
        <end position="389"/>
    </location>
</feature>
<evidence type="ECO:0000256" key="1">
    <source>
        <dbReference type="SAM" id="Coils"/>
    </source>
</evidence>
<dbReference type="CDD" id="cd00882">
    <property type="entry name" value="Ras_like_GTPase"/>
    <property type="match status" value="1"/>
</dbReference>
<feature type="coiled-coil region" evidence="1">
    <location>
        <begin position="277"/>
        <end position="304"/>
    </location>
</feature>
<accession>A0A409VRJ9</accession>
<evidence type="ECO:0000313" key="4">
    <source>
        <dbReference type="EMBL" id="PPQ68878.1"/>
    </source>
</evidence>
<dbReference type="InParanoid" id="A0A409VRJ9"/>
<feature type="compositionally biased region" description="Low complexity" evidence="2">
    <location>
        <begin position="340"/>
        <end position="371"/>
    </location>
</feature>
<dbReference type="GO" id="GO:0005525">
    <property type="term" value="F:GTP binding"/>
    <property type="evidence" value="ECO:0007669"/>
    <property type="project" value="InterPro"/>
</dbReference>
<name>A0A409VRJ9_9AGAR</name>
<dbReference type="InterPro" id="IPR006073">
    <property type="entry name" value="GTP-bd"/>
</dbReference>
<dbReference type="EMBL" id="NHTK01005998">
    <property type="protein sequence ID" value="PPQ68878.1"/>
    <property type="molecule type" value="Genomic_DNA"/>
</dbReference>
<comment type="caution">
    <text evidence="4">The sequence shown here is derived from an EMBL/GenBank/DDBJ whole genome shotgun (WGS) entry which is preliminary data.</text>
</comment>
<dbReference type="OrthoDB" id="8954335at2759"/>
<sequence length="498" mass="55425">MKKVNYKHLKDNGNITVKRMDNRPSNINGYQKYLLVGPTGAGKSSFIEAVADDKSLGISKNQLDSVTKAITAYEIINLQHMQDPICLLDSPGFSDNNLSDVEIVNMVKKWMEDNRVFSVSSLESVFYFCPVTDTRLPGSRMKTMEMLKALVRGSATATSSTGSTNEGSVTIITTMWDQVWCERVGQRAESNYTQLKDHVWKVFGSFLSNNLSLANLPTQEMIAMGACMTRFMNTHQSALQIIDQSRGHWGSAHGDAYRLYAEANVPLKETRCGQFLYQDLYNRIENARQRSRTLEFDLQEASDSDDQTLKILLEDGLNHTKYLLKKFEYQLKALEAPSLRRASSRASSDSRGSANSDANVDSASSLASRAPSPVPTVQEEVNPDDEPSKIWHSRQSMELTQGSTSLTPPLSSKTAVNISNPLIESTQSPPQVISSASMSDTVNYIGVVENTTPPRLEQALPVPKSVSLPLVDSRESSEKGQRRKTWGWGTNLFRSRKR</sequence>
<evidence type="ECO:0000313" key="5">
    <source>
        <dbReference type="Proteomes" id="UP000284842"/>
    </source>
</evidence>
<dbReference type="Proteomes" id="UP000284842">
    <property type="component" value="Unassembled WGS sequence"/>
</dbReference>
<evidence type="ECO:0000259" key="3">
    <source>
        <dbReference type="Pfam" id="PF01926"/>
    </source>
</evidence>
<dbReference type="Gene3D" id="3.40.50.300">
    <property type="entry name" value="P-loop containing nucleotide triphosphate hydrolases"/>
    <property type="match status" value="1"/>
</dbReference>
<feature type="domain" description="G" evidence="3">
    <location>
        <begin position="34"/>
        <end position="110"/>
    </location>
</feature>
<proteinExistence type="predicted"/>
<keyword evidence="1" id="KW-0175">Coiled coil</keyword>
<protein>
    <recommendedName>
        <fullName evidence="3">G domain-containing protein</fullName>
    </recommendedName>
</protein>
<feature type="region of interest" description="Disordered" evidence="2">
    <location>
        <begin position="471"/>
        <end position="498"/>
    </location>
</feature>
<organism evidence="4 5">
    <name type="scientific">Panaeolus cyanescens</name>
    <dbReference type="NCBI Taxonomy" id="181874"/>
    <lineage>
        <taxon>Eukaryota</taxon>
        <taxon>Fungi</taxon>
        <taxon>Dikarya</taxon>
        <taxon>Basidiomycota</taxon>
        <taxon>Agaricomycotina</taxon>
        <taxon>Agaricomycetes</taxon>
        <taxon>Agaricomycetidae</taxon>
        <taxon>Agaricales</taxon>
        <taxon>Agaricineae</taxon>
        <taxon>Galeropsidaceae</taxon>
        <taxon>Panaeolus</taxon>
    </lineage>
</organism>
<dbReference type="SUPFAM" id="SSF52540">
    <property type="entry name" value="P-loop containing nucleoside triphosphate hydrolases"/>
    <property type="match status" value="1"/>
</dbReference>
<dbReference type="Pfam" id="PF01926">
    <property type="entry name" value="MMR_HSR1"/>
    <property type="match status" value="1"/>
</dbReference>
<gene>
    <name evidence="4" type="ORF">CVT24_007687</name>
</gene>
<keyword evidence="5" id="KW-1185">Reference proteome</keyword>
<dbReference type="AlphaFoldDB" id="A0A409VRJ9"/>
<reference evidence="4 5" key="1">
    <citation type="journal article" date="2018" name="Evol. Lett.">
        <title>Horizontal gene cluster transfer increased hallucinogenic mushroom diversity.</title>
        <authorList>
            <person name="Reynolds H.T."/>
            <person name="Vijayakumar V."/>
            <person name="Gluck-Thaler E."/>
            <person name="Korotkin H.B."/>
            <person name="Matheny P.B."/>
            <person name="Slot J.C."/>
        </authorList>
    </citation>
    <scope>NUCLEOTIDE SEQUENCE [LARGE SCALE GENOMIC DNA]</scope>
    <source>
        <strain evidence="4 5">2629</strain>
    </source>
</reference>
<dbReference type="InterPro" id="IPR027417">
    <property type="entry name" value="P-loop_NTPase"/>
</dbReference>